<dbReference type="AlphaFoldDB" id="A0A9Q3J1I9"/>
<feature type="domain" description="Reverse transcriptase Ty1/copia-type" evidence="2">
    <location>
        <begin position="5"/>
        <end position="52"/>
    </location>
</feature>
<evidence type="ECO:0000256" key="1">
    <source>
        <dbReference type="SAM" id="MobiDB-lite"/>
    </source>
</evidence>
<accession>A0A9Q3J1I9</accession>
<keyword evidence="4" id="KW-1185">Reference proteome</keyword>
<gene>
    <name evidence="3" type="ORF">O181_094138</name>
</gene>
<dbReference type="EMBL" id="AVOT02061108">
    <property type="protein sequence ID" value="MBW0554423.1"/>
    <property type="molecule type" value="Genomic_DNA"/>
</dbReference>
<proteinExistence type="predicted"/>
<name>A0A9Q3J1I9_9BASI</name>
<dbReference type="Proteomes" id="UP000765509">
    <property type="component" value="Unassembled WGS sequence"/>
</dbReference>
<protein>
    <recommendedName>
        <fullName evidence="2">Reverse transcriptase Ty1/copia-type domain-containing protein</fullName>
    </recommendedName>
</protein>
<dbReference type="InterPro" id="IPR013103">
    <property type="entry name" value="RVT_2"/>
</dbReference>
<dbReference type="OrthoDB" id="7691805at2759"/>
<reference evidence="3" key="1">
    <citation type="submission" date="2021-03" db="EMBL/GenBank/DDBJ databases">
        <title>Draft genome sequence of rust myrtle Austropuccinia psidii MF-1, a brazilian biotype.</title>
        <authorList>
            <person name="Quecine M.C."/>
            <person name="Pachon D.M.R."/>
            <person name="Bonatelli M.L."/>
            <person name="Correr F.H."/>
            <person name="Franceschini L.M."/>
            <person name="Leite T.F."/>
            <person name="Margarido G.R.A."/>
            <person name="Almeida C.A."/>
            <person name="Ferrarezi J.A."/>
            <person name="Labate C.A."/>
        </authorList>
    </citation>
    <scope>NUCLEOTIDE SEQUENCE</scope>
    <source>
        <strain evidence="3">MF-1</strain>
    </source>
</reference>
<feature type="non-terminal residue" evidence="3">
    <location>
        <position position="66"/>
    </location>
</feature>
<evidence type="ECO:0000313" key="4">
    <source>
        <dbReference type="Proteomes" id="UP000765509"/>
    </source>
</evidence>
<dbReference type="Pfam" id="PF07727">
    <property type="entry name" value="RVT_2"/>
    <property type="match status" value="1"/>
</dbReference>
<feature type="compositionally biased region" description="Basic and acidic residues" evidence="1">
    <location>
        <begin position="41"/>
        <end position="55"/>
    </location>
</feature>
<evidence type="ECO:0000259" key="2">
    <source>
        <dbReference type="Pfam" id="PF07727"/>
    </source>
</evidence>
<feature type="region of interest" description="Disordered" evidence="1">
    <location>
        <begin position="41"/>
        <end position="66"/>
    </location>
</feature>
<comment type="caution">
    <text evidence="3">The sequence shown here is derived from an EMBL/GenBank/DDBJ whole genome shotgun (WGS) entry which is preliminary data.</text>
</comment>
<sequence>MQLTKGQVVCLNKALYGTKQAARCWWQHLMGILRRIGFKPNDKDLSTYHQGESRVNRRRLTSRRTA</sequence>
<feature type="compositionally biased region" description="Basic residues" evidence="1">
    <location>
        <begin position="56"/>
        <end position="66"/>
    </location>
</feature>
<organism evidence="3 4">
    <name type="scientific">Austropuccinia psidii MF-1</name>
    <dbReference type="NCBI Taxonomy" id="1389203"/>
    <lineage>
        <taxon>Eukaryota</taxon>
        <taxon>Fungi</taxon>
        <taxon>Dikarya</taxon>
        <taxon>Basidiomycota</taxon>
        <taxon>Pucciniomycotina</taxon>
        <taxon>Pucciniomycetes</taxon>
        <taxon>Pucciniales</taxon>
        <taxon>Sphaerophragmiaceae</taxon>
        <taxon>Austropuccinia</taxon>
    </lineage>
</organism>
<evidence type="ECO:0000313" key="3">
    <source>
        <dbReference type="EMBL" id="MBW0554423.1"/>
    </source>
</evidence>